<dbReference type="GO" id="GO:0048472">
    <property type="term" value="F:threonine-phosphate decarboxylase activity"/>
    <property type="evidence" value="ECO:0007669"/>
    <property type="project" value="InterPro"/>
</dbReference>
<dbReference type="InterPro" id="IPR004485">
    <property type="entry name" value="Cobalamin_biosynth_CobD/CbiB"/>
</dbReference>
<evidence type="ECO:0000256" key="3">
    <source>
        <dbReference type="ARBA" id="ARBA00006263"/>
    </source>
</evidence>
<comment type="caution">
    <text evidence="9">Lacks conserved residue(s) required for the propagation of feature annotation.</text>
</comment>
<dbReference type="PANTHER" id="PTHR34308">
    <property type="entry name" value="COBALAMIN BIOSYNTHESIS PROTEIN CBIB"/>
    <property type="match status" value="1"/>
</dbReference>
<feature type="transmembrane region" description="Helical" evidence="9">
    <location>
        <begin position="83"/>
        <end position="103"/>
    </location>
</feature>
<evidence type="ECO:0000256" key="6">
    <source>
        <dbReference type="ARBA" id="ARBA00022692"/>
    </source>
</evidence>
<dbReference type="GO" id="GO:0015420">
    <property type="term" value="F:ABC-type vitamin B12 transporter activity"/>
    <property type="evidence" value="ECO:0007669"/>
    <property type="project" value="UniProtKB-UniRule"/>
</dbReference>
<name>A0A2P5P7Q0_9CHLR</name>
<evidence type="ECO:0000256" key="4">
    <source>
        <dbReference type="ARBA" id="ARBA00022475"/>
    </source>
</evidence>
<comment type="similarity">
    <text evidence="3 9">Belongs to the CobD/CbiB family.</text>
</comment>
<keyword evidence="6 9" id="KW-0812">Transmembrane</keyword>
<evidence type="ECO:0000313" key="10">
    <source>
        <dbReference type="EMBL" id="PPD58314.1"/>
    </source>
</evidence>
<evidence type="ECO:0000256" key="5">
    <source>
        <dbReference type="ARBA" id="ARBA00022573"/>
    </source>
</evidence>
<keyword evidence="4 9" id="KW-1003">Cell membrane</keyword>
<dbReference type="UniPathway" id="UPA00148"/>
<dbReference type="AlphaFoldDB" id="A0A2P5P7Q0"/>
<keyword evidence="8 9" id="KW-0472">Membrane</keyword>
<comment type="subcellular location">
    <subcellularLocation>
        <location evidence="1 9">Cell membrane</location>
        <topology evidence="1 9">Multi-pass membrane protein</topology>
    </subcellularLocation>
</comment>
<organism evidence="10 11">
    <name type="scientific">Dehalogenimonas etheniformans</name>
    <dbReference type="NCBI Taxonomy" id="1536648"/>
    <lineage>
        <taxon>Bacteria</taxon>
        <taxon>Bacillati</taxon>
        <taxon>Chloroflexota</taxon>
        <taxon>Dehalococcoidia</taxon>
        <taxon>Dehalococcoidales</taxon>
        <taxon>Dehalococcoidaceae</taxon>
        <taxon>Dehalogenimonas</taxon>
    </lineage>
</organism>
<evidence type="ECO:0000256" key="8">
    <source>
        <dbReference type="ARBA" id="ARBA00023136"/>
    </source>
</evidence>
<accession>A0A2P5P7Q0</accession>
<dbReference type="GO" id="GO:0009236">
    <property type="term" value="P:cobalamin biosynthetic process"/>
    <property type="evidence" value="ECO:0007669"/>
    <property type="project" value="UniProtKB-UniRule"/>
</dbReference>
<dbReference type="Pfam" id="PF03186">
    <property type="entry name" value="CobD_Cbib"/>
    <property type="match status" value="1"/>
</dbReference>
<feature type="transmembrane region" description="Helical" evidence="9">
    <location>
        <begin position="53"/>
        <end position="76"/>
    </location>
</feature>
<dbReference type="Proteomes" id="UP000235653">
    <property type="component" value="Unassembled WGS sequence"/>
</dbReference>
<dbReference type="EMBL" id="JQAN02000009">
    <property type="protein sequence ID" value="PPD58314.1"/>
    <property type="molecule type" value="Genomic_DNA"/>
</dbReference>
<keyword evidence="11" id="KW-1185">Reference proteome</keyword>
<comment type="function">
    <text evidence="9">Converts cobyric acid to cobinamide by the addition of aminopropanol on the F carboxylic group.</text>
</comment>
<dbReference type="HAMAP" id="MF_00024">
    <property type="entry name" value="CobD_CbiB"/>
    <property type="match status" value="1"/>
</dbReference>
<gene>
    <name evidence="9 10" type="primary">cobD</name>
    <name evidence="10" type="ORF">JP09_005855</name>
</gene>
<sequence>MLKLELILILVGAVLLDLLIGEYPTSLHPTVWAGRLIDALIKPGFQLKPIGQLVYGALVSLLTITISLAVFWLMTWCKDTNRWLFVLVGILIFKSTFCIREQWKVARRTKEIIQNGRPVPQNMRGLFDTVKGNGSISNKDIISSSVRSIAENASDFVVAPFFYFLIFGVPGAVAHRVINTLDNMIGYRGKFEYLGKFAARLDDLVNFVPARLTGLAIVLGAKFRNLDFRKSWTTMLTQHSLTPGPNGGWPMTAAAGALGVTLAKRGHYSIGIDPPIDPDFSAIDRAIGLFIWSVSLWIIASICVLTAVLFIRG</sequence>
<proteinExistence type="inferred from homology"/>
<dbReference type="GO" id="GO:0005886">
    <property type="term" value="C:plasma membrane"/>
    <property type="evidence" value="ECO:0007669"/>
    <property type="project" value="UniProtKB-SubCell"/>
</dbReference>
<dbReference type="NCBIfam" id="TIGR00380">
    <property type="entry name" value="cobal_cbiB"/>
    <property type="match status" value="1"/>
</dbReference>
<comment type="caution">
    <text evidence="10">The sequence shown here is derived from an EMBL/GenBank/DDBJ whole genome shotgun (WGS) entry which is preliminary data.</text>
</comment>
<comment type="pathway">
    <text evidence="2 9">Cofactor biosynthesis; adenosylcobalamin biosynthesis.</text>
</comment>
<evidence type="ECO:0000313" key="11">
    <source>
        <dbReference type="Proteomes" id="UP000235653"/>
    </source>
</evidence>
<evidence type="ECO:0000256" key="7">
    <source>
        <dbReference type="ARBA" id="ARBA00022989"/>
    </source>
</evidence>
<evidence type="ECO:0000256" key="1">
    <source>
        <dbReference type="ARBA" id="ARBA00004651"/>
    </source>
</evidence>
<evidence type="ECO:0000256" key="2">
    <source>
        <dbReference type="ARBA" id="ARBA00004953"/>
    </source>
</evidence>
<evidence type="ECO:0000256" key="9">
    <source>
        <dbReference type="HAMAP-Rule" id="MF_00024"/>
    </source>
</evidence>
<keyword evidence="5 9" id="KW-0169">Cobalamin biosynthesis</keyword>
<dbReference type="OrthoDB" id="9811967at2"/>
<feature type="transmembrane region" description="Helical" evidence="9">
    <location>
        <begin position="289"/>
        <end position="311"/>
    </location>
</feature>
<feature type="transmembrane region" description="Helical" evidence="9">
    <location>
        <begin position="156"/>
        <end position="178"/>
    </location>
</feature>
<protein>
    <recommendedName>
        <fullName evidence="9">Cobalamin biosynthesis protein CobD</fullName>
    </recommendedName>
</protein>
<keyword evidence="7 9" id="KW-1133">Transmembrane helix</keyword>
<dbReference type="PANTHER" id="PTHR34308:SF1">
    <property type="entry name" value="COBALAMIN BIOSYNTHESIS PROTEIN CBIB"/>
    <property type="match status" value="1"/>
</dbReference>
<reference evidence="10 11" key="1">
    <citation type="journal article" date="2017" name="ISME J.">
        <title>Grape pomace compost harbors organohalide-respiring Dehalogenimonas species with novel reductive dehalogenase genes.</title>
        <authorList>
            <person name="Yang Y."/>
            <person name="Higgins S.A."/>
            <person name="Yan J."/>
            <person name="Simsir B."/>
            <person name="Chourey K."/>
            <person name="Iyer R."/>
            <person name="Hettich R.L."/>
            <person name="Baldwin B."/>
            <person name="Ogles D.M."/>
            <person name="Loffler F.E."/>
        </authorList>
    </citation>
    <scope>NUCLEOTIDE SEQUENCE [LARGE SCALE GENOMIC DNA]</scope>
    <source>
        <strain evidence="10 11">GP</strain>
    </source>
</reference>